<gene>
    <name evidence="6" type="ORF">NTJ_01889</name>
</gene>
<evidence type="ECO:0000259" key="5">
    <source>
        <dbReference type="PROSITE" id="PS50853"/>
    </source>
</evidence>
<keyword evidence="2" id="KW-0393">Immunoglobulin domain</keyword>
<dbReference type="PANTHER" id="PTHR45080">
    <property type="entry name" value="CONTACTIN 5"/>
    <property type="match status" value="1"/>
</dbReference>
<dbReference type="EMBL" id="AP028909">
    <property type="protein sequence ID" value="BES89082.1"/>
    <property type="molecule type" value="Genomic_DNA"/>
</dbReference>
<dbReference type="SMART" id="SM00409">
    <property type="entry name" value="IG"/>
    <property type="match status" value="3"/>
</dbReference>
<proteinExistence type="predicted"/>
<dbReference type="InterPro" id="IPR050958">
    <property type="entry name" value="Cell_Adh-Cytoskel_Orgn"/>
</dbReference>
<accession>A0ABN7A9T9</accession>
<protein>
    <submittedName>
        <fullName evidence="6">Immunoglobulin I-set domain</fullName>
    </submittedName>
</protein>
<evidence type="ECO:0000256" key="1">
    <source>
        <dbReference type="ARBA" id="ARBA00022737"/>
    </source>
</evidence>
<dbReference type="SUPFAM" id="SSF48726">
    <property type="entry name" value="Immunoglobulin"/>
    <property type="match status" value="3"/>
</dbReference>
<dbReference type="InterPro" id="IPR003961">
    <property type="entry name" value="FN3_dom"/>
</dbReference>
<keyword evidence="1" id="KW-0677">Repeat</keyword>
<organism evidence="6 7">
    <name type="scientific">Nesidiocoris tenuis</name>
    <dbReference type="NCBI Taxonomy" id="355587"/>
    <lineage>
        <taxon>Eukaryota</taxon>
        <taxon>Metazoa</taxon>
        <taxon>Ecdysozoa</taxon>
        <taxon>Arthropoda</taxon>
        <taxon>Hexapoda</taxon>
        <taxon>Insecta</taxon>
        <taxon>Pterygota</taxon>
        <taxon>Neoptera</taxon>
        <taxon>Paraneoptera</taxon>
        <taxon>Hemiptera</taxon>
        <taxon>Heteroptera</taxon>
        <taxon>Panheteroptera</taxon>
        <taxon>Cimicomorpha</taxon>
        <taxon>Miridae</taxon>
        <taxon>Dicyphina</taxon>
        <taxon>Nesidiocoris</taxon>
    </lineage>
</organism>
<dbReference type="PROSITE" id="PS50835">
    <property type="entry name" value="IG_LIKE"/>
    <property type="match status" value="3"/>
</dbReference>
<name>A0ABN7A9T9_9HEMI</name>
<feature type="domain" description="Ig-like" evidence="4">
    <location>
        <begin position="211"/>
        <end position="299"/>
    </location>
</feature>
<feature type="domain" description="Ig-like" evidence="4">
    <location>
        <begin position="124"/>
        <end position="206"/>
    </location>
</feature>
<dbReference type="InterPro" id="IPR013783">
    <property type="entry name" value="Ig-like_fold"/>
</dbReference>
<reference evidence="6 7" key="1">
    <citation type="submission" date="2023-09" db="EMBL/GenBank/DDBJ databases">
        <title>Nesidiocoris tenuis whole genome shotgun sequence.</title>
        <authorList>
            <person name="Shibata T."/>
            <person name="Shimoda M."/>
            <person name="Kobayashi T."/>
            <person name="Uehara T."/>
        </authorList>
    </citation>
    <scope>NUCLEOTIDE SEQUENCE [LARGE SCALE GENOMIC DNA]</scope>
    <source>
        <strain evidence="6 7">Japan</strain>
    </source>
</reference>
<dbReference type="InterPro" id="IPR007110">
    <property type="entry name" value="Ig-like_dom"/>
</dbReference>
<keyword evidence="3" id="KW-0732">Signal</keyword>
<dbReference type="Proteomes" id="UP001307889">
    <property type="component" value="Chromosome 1"/>
</dbReference>
<feature type="chain" id="PRO_5045587469" evidence="3">
    <location>
        <begin position="22"/>
        <end position="473"/>
    </location>
</feature>
<dbReference type="PANTHER" id="PTHR45080:SF4">
    <property type="entry name" value="GH03113P"/>
    <property type="match status" value="1"/>
</dbReference>
<dbReference type="Pfam" id="PF13927">
    <property type="entry name" value="Ig_3"/>
    <property type="match status" value="1"/>
</dbReference>
<evidence type="ECO:0000259" key="4">
    <source>
        <dbReference type="PROSITE" id="PS50835"/>
    </source>
</evidence>
<keyword evidence="7" id="KW-1185">Reference proteome</keyword>
<dbReference type="Gene3D" id="2.60.40.10">
    <property type="entry name" value="Immunoglobulins"/>
    <property type="match status" value="4"/>
</dbReference>
<feature type="domain" description="Fibronectin type-III" evidence="5">
    <location>
        <begin position="301"/>
        <end position="407"/>
    </location>
</feature>
<dbReference type="InterPro" id="IPR003598">
    <property type="entry name" value="Ig_sub2"/>
</dbReference>
<feature type="signal peptide" evidence="3">
    <location>
        <begin position="1"/>
        <end position="21"/>
    </location>
</feature>
<dbReference type="InterPro" id="IPR013098">
    <property type="entry name" value="Ig_I-set"/>
</dbReference>
<dbReference type="CDD" id="cd00096">
    <property type="entry name" value="Ig"/>
    <property type="match status" value="2"/>
</dbReference>
<dbReference type="CDD" id="cd00063">
    <property type="entry name" value="FN3"/>
    <property type="match status" value="1"/>
</dbReference>
<sequence>MQYFLPFAIFLQAVFIDSITGIVGTTPVIKSIPVVIRVKEHETVLLPCYVDDLGENHLIWWKGDVMIAEDKNTLTANYVVYPNNTLEITDVSTADTGQYTCRVTRPSPWGPIQQHHAVEVLHPPRLNMTPTGELEVELGKEVTISCFVQGLPKPDINWFFKGDEIKLLSSRNVLRFAANRGALSGEYSCMATNGIGESTSSSVYVRVIYPPRVSIERMWINSSPGMRAEVTCDIDGSPLPEVEWQLDHVPVTYNHRVHKSRSGIRHSLVINRANQGDFGMYKCIASNKLGSAFQVVQLSATPSMAEFKTTQQEKFHDRATLAWEVDSYSPVNQYKLLFRKVKARDVPDNWTRIFVPGDGSSIGPIHTQMFSLTGLTSSTMYEAAVLSRNRYGWSRPSNVYRFTTLGHDQETVVTTEGNLIEQITLNELFPDLVADTQEFTRGGYQPSSSVRAALPSFFVIVSLVLRSLRLPDL</sequence>
<dbReference type="Pfam" id="PF07679">
    <property type="entry name" value="I-set"/>
    <property type="match status" value="2"/>
</dbReference>
<dbReference type="InterPro" id="IPR036179">
    <property type="entry name" value="Ig-like_dom_sf"/>
</dbReference>
<evidence type="ECO:0000313" key="7">
    <source>
        <dbReference type="Proteomes" id="UP001307889"/>
    </source>
</evidence>
<feature type="domain" description="Ig-like" evidence="4">
    <location>
        <begin position="27"/>
        <end position="104"/>
    </location>
</feature>
<dbReference type="InterPro" id="IPR003599">
    <property type="entry name" value="Ig_sub"/>
</dbReference>
<evidence type="ECO:0000256" key="3">
    <source>
        <dbReference type="SAM" id="SignalP"/>
    </source>
</evidence>
<dbReference type="SMART" id="SM00408">
    <property type="entry name" value="IGc2"/>
    <property type="match status" value="3"/>
</dbReference>
<evidence type="ECO:0000313" key="6">
    <source>
        <dbReference type="EMBL" id="BES89082.1"/>
    </source>
</evidence>
<dbReference type="SUPFAM" id="SSF49265">
    <property type="entry name" value="Fibronectin type III"/>
    <property type="match status" value="1"/>
</dbReference>
<dbReference type="InterPro" id="IPR036116">
    <property type="entry name" value="FN3_sf"/>
</dbReference>
<dbReference type="PROSITE" id="PS50853">
    <property type="entry name" value="FN3"/>
    <property type="match status" value="1"/>
</dbReference>
<evidence type="ECO:0000256" key="2">
    <source>
        <dbReference type="ARBA" id="ARBA00023319"/>
    </source>
</evidence>